<dbReference type="EMBL" id="BJXL01000016">
    <property type="protein sequence ID" value="GEM82627.1"/>
    <property type="molecule type" value="Genomic_DNA"/>
</dbReference>
<sequence length="193" mass="22296">MIMNIALSRQQVQEAHHLACQSIAKWGNARGYYNNRLRSHLIGKIGEIATETWLRDTGLALTPHYRDLSKERFCDISVNRANASEVRIEVKSWSSEYWLDLGRCIAVRQYDALCQKCDLVLWCVLPRPIPVIETIEYDEYMVDVGRWSTLEDIKTAPQVWTGSGSMRKVYNYQLDEKSLRDSESLLKVLKGLI</sequence>
<reference evidence="1 2" key="1">
    <citation type="submission" date="2019-07" db="EMBL/GenBank/DDBJ databases">
        <title>Whole genome shotgun sequence of Meiothermus hypogaeus NBRC 106114.</title>
        <authorList>
            <person name="Hosoyama A."/>
            <person name="Uohara A."/>
            <person name="Ohji S."/>
            <person name="Ichikawa N."/>
        </authorList>
    </citation>
    <scope>NUCLEOTIDE SEQUENCE [LARGE SCALE GENOMIC DNA]</scope>
    <source>
        <strain evidence="1 2">NBRC 106114</strain>
    </source>
</reference>
<name>A0A511R005_9DEIN</name>
<organism evidence="1 2">
    <name type="scientific">Meiothermus hypogaeus NBRC 106114</name>
    <dbReference type="NCBI Taxonomy" id="1227553"/>
    <lineage>
        <taxon>Bacteria</taxon>
        <taxon>Thermotogati</taxon>
        <taxon>Deinococcota</taxon>
        <taxon>Deinococci</taxon>
        <taxon>Thermales</taxon>
        <taxon>Thermaceae</taxon>
        <taxon>Meiothermus</taxon>
    </lineage>
</organism>
<comment type="caution">
    <text evidence="1">The sequence shown here is derived from an EMBL/GenBank/DDBJ whole genome shotgun (WGS) entry which is preliminary data.</text>
</comment>
<dbReference type="Proteomes" id="UP000321197">
    <property type="component" value="Unassembled WGS sequence"/>
</dbReference>
<proteinExistence type="predicted"/>
<dbReference type="AlphaFoldDB" id="A0A511R005"/>
<accession>A0A511R005</accession>
<evidence type="ECO:0000313" key="2">
    <source>
        <dbReference type="Proteomes" id="UP000321197"/>
    </source>
</evidence>
<evidence type="ECO:0000313" key="1">
    <source>
        <dbReference type="EMBL" id="GEM82627.1"/>
    </source>
</evidence>
<gene>
    <name evidence="1" type="ORF">MHY01S_07930</name>
</gene>
<protein>
    <submittedName>
        <fullName evidence="1">Uncharacterized protein</fullName>
    </submittedName>
</protein>